<evidence type="ECO:0000256" key="3">
    <source>
        <dbReference type="ARBA" id="ARBA00022898"/>
    </source>
</evidence>
<keyword evidence="6" id="KW-0808">Transferase</keyword>
<accession>A0ABX5XHQ2</accession>
<evidence type="ECO:0000259" key="5">
    <source>
        <dbReference type="Pfam" id="PF00291"/>
    </source>
</evidence>
<evidence type="ECO:0000313" key="6">
    <source>
        <dbReference type="EMBL" id="QDV81523.1"/>
    </source>
</evidence>
<dbReference type="InterPro" id="IPR036052">
    <property type="entry name" value="TrpB-like_PALP_sf"/>
</dbReference>
<feature type="domain" description="Tryptophan synthase beta chain-like PALP" evidence="5">
    <location>
        <begin position="11"/>
        <end position="296"/>
    </location>
</feature>
<proteinExistence type="predicted"/>
<evidence type="ECO:0000256" key="4">
    <source>
        <dbReference type="ARBA" id="ARBA00047931"/>
    </source>
</evidence>
<dbReference type="GO" id="GO:0004124">
    <property type="term" value="F:cysteine synthase activity"/>
    <property type="evidence" value="ECO:0007669"/>
    <property type="project" value="UniProtKB-EC"/>
</dbReference>
<reference evidence="6 7" key="1">
    <citation type="submission" date="2019-02" db="EMBL/GenBank/DDBJ databases">
        <title>Deep-cultivation of Planctomycetes and their phenomic and genomic characterization uncovers novel biology.</title>
        <authorList>
            <person name="Wiegand S."/>
            <person name="Jogler M."/>
            <person name="Boedeker C."/>
            <person name="Pinto D."/>
            <person name="Vollmers J."/>
            <person name="Rivas-Marin E."/>
            <person name="Kohn T."/>
            <person name="Peeters S.H."/>
            <person name="Heuer A."/>
            <person name="Rast P."/>
            <person name="Oberbeckmann S."/>
            <person name="Bunk B."/>
            <person name="Jeske O."/>
            <person name="Meyerdierks A."/>
            <person name="Storesund J.E."/>
            <person name="Kallscheuer N."/>
            <person name="Luecker S."/>
            <person name="Lage O.M."/>
            <person name="Pohl T."/>
            <person name="Merkel B.J."/>
            <person name="Hornburger P."/>
            <person name="Mueller R.-W."/>
            <person name="Bruemmer F."/>
            <person name="Labrenz M."/>
            <person name="Spormann A.M."/>
            <person name="Op den Camp H."/>
            <person name="Overmann J."/>
            <person name="Amann R."/>
            <person name="Jetten M.S.M."/>
            <person name="Mascher T."/>
            <person name="Medema M.H."/>
            <person name="Devos D.P."/>
            <person name="Kaster A.-K."/>
            <person name="Ovreas L."/>
            <person name="Rohde M."/>
            <person name="Galperin M.Y."/>
            <person name="Jogler C."/>
        </authorList>
    </citation>
    <scope>NUCLEOTIDE SEQUENCE [LARGE SCALE GENOMIC DNA]</scope>
    <source>
        <strain evidence="6 7">TBK1r</strain>
    </source>
</reference>
<dbReference type="Pfam" id="PF00291">
    <property type="entry name" value="PALP"/>
    <property type="match status" value="1"/>
</dbReference>
<dbReference type="InterPro" id="IPR005856">
    <property type="entry name" value="Cys_synth"/>
</dbReference>
<organism evidence="6 7">
    <name type="scientific">Stieleria magnilauensis</name>
    <dbReference type="NCBI Taxonomy" id="2527963"/>
    <lineage>
        <taxon>Bacteria</taxon>
        <taxon>Pseudomonadati</taxon>
        <taxon>Planctomycetota</taxon>
        <taxon>Planctomycetia</taxon>
        <taxon>Pirellulales</taxon>
        <taxon>Pirellulaceae</taxon>
        <taxon>Stieleria</taxon>
    </lineage>
</organism>
<protein>
    <recommendedName>
        <fullName evidence="2">cysteine synthase</fullName>
        <ecNumber evidence="2">2.5.1.47</ecNumber>
    </recommendedName>
</protein>
<sequence>MPRGKTYSNATKAIGDTPMIQVNRLVPEGGASVFAKCEFFQPLNSVKDRIGVAMIEAGEKDGTITPETHVIEPTSGNTGIALAFVCAAKGYRLTLTMPESMSVERRALLRAMGANLVLTPAGDGMKGAINKAAELVSQDETAFMPQQFENPANPAIHEATTGPEIWEDSGHQIDAIVAGVGTGGTITGVARYLKQKNPDFKAIAVEPVHSPVISGGSPGKHRIQGIGAGFIPKNLDTSIIDDVVQVDDEDAFAWGRRLAKEEGIVGGISSGANMWAAAQVAARPEMKGKRIVTIMCSLGERYLSTPLFGDLGL</sequence>
<comment type="catalytic activity">
    <reaction evidence="4">
        <text>O-acetyl-L-serine + hydrogen sulfide = L-cysteine + acetate</text>
        <dbReference type="Rhea" id="RHEA:14829"/>
        <dbReference type="ChEBI" id="CHEBI:29919"/>
        <dbReference type="ChEBI" id="CHEBI:30089"/>
        <dbReference type="ChEBI" id="CHEBI:35235"/>
        <dbReference type="ChEBI" id="CHEBI:58340"/>
        <dbReference type="EC" id="2.5.1.47"/>
    </reaction>
</comment>
<dbReference type="NCBIfam" id="TIGR01139">
    <property type="entry name" value="cysK"/>
    <property type="match status" value="1"/>
</dbReference>
<comment type="cofactor">
    <cofactor evidence="1">
        <name>pyridoxal 5'-phosphate</name>
        <dbReference type="ChEBI" id="CHEBI:597326"/>
    </cofactor>
</comment>
<dbReference type="InterPro" id="IPR001926">
    <property type="entry name" value="TrpB-like_PALP"/>
</dbReference>
<evidence type="ECO:0000256" key="1">
    <source>
        <dbReference type="ARBA" id="ARBA00001933"/>
    </source>
</evidence>
<evidence type="ECO:0000313" key="7">
    <source>
        <dbReference type="Proteomes" id="UP000318081"/>
    </source>
</evidence>
<dbReference type="NCBIfam" id="TIGR01136">
    <property type="entry name" value="cysKM"/>
    <property type="match status" value="1"/>
</dbReference>
<dbReference type="EMBL" id="CP036432">
    <property type="protein sequence ID" value="QDV81523.1"/>
    <property type="molecule type" value="Genomic_DNA"/>
</dbReference>
<evidence type="ECO:0000256" key="2">
    <source>
        <dbReference type="ARBA" id="ARBA00012681"/>
    </source>
</evidence>
<name>A0ABX5XHQ2_9BACT</name>
<dbReference type="RefSeq" id="WP_145207309.1">
    <property type="nucleotide sequence ID" value="NZ_CP036432.1"/>
</dbReference>
<dbReference type="SUPFAM" id="SSF53686">
    <property type="entry name" value="Tryptophan synthase beta subunit-like PLP-dependent enzymes"/>
    <property type="match status" value="1"/>
</dbReference>
<dbReference type="EC" id="2.5.1.47" evidence="2"/>
<dbReference type="Gene3D" id="3.40.50.1100">
    <property type="match status" value="2"/>
</dbReference>
<dbReference type="PANTHER" id="PTHR10314">
    <property type="entry name" value="CYSTATHIONINE BETA-SYNTHASE"/>
    <property type="match status" value="1"/>
</dbReference>
<dbReference type="InterPro" id="IPR050214">
    <property type="entry name" value="Cys_Synth/Cystath_Beta-Synth"/>
</dbReference>
<dbReference type="Proteomes" id="UP000318081">
    <property type="component" value="Chromosome"/>
</dbReference>
<gene>
    <name evidence="6" type="primary">cysK1</name>
    <name evidence="6" type="ORF">TBK1r_04410</name>
</gene>
<dbReference type="CDD" id="cd01561">
    <property type="entry name" value="CBS_like"/>
    <property type="match status" value="1"/>
</dbReference>
<keyword evidence="7" id="KW-1185">Reference proteome</keyword>
<dbReference type="InterPro" id="IPR005859">
    <property type="entry name" value="CysK"/>
</dbReference>
<keyword evidence="3" id="KW-0663">Pyridoxal phosphate</keyword>